<sequence>MKEIICILIFAFHLNVLGQDDVLVGKYEFTLGKEESHLIVYTLMLNHDGTFIFHSYNKINSGNQPAVKKYGKGNWTYEDKVVSFFTDKAKHFDEKYTLDFNDTKAGFVFKSPRDKTDRVIQTRLQFFASKMFWIESIEMFKM</sequence>
<evidence type="ECO:0000313" key="1">
    <source>
        <dbReference type="EMBL" id="MBD0823087.1"/>
    </source>
</evidence>
<organism evidence="1 2">
    <name type="scientific">Aestuariibaculum marinum</name>
    <dbReference type="NCBI Taxonomy" id="2683592"/>
    <lineage>
        <taxon>Bacteria</taxon>
        <taxon>Pseudomonadati</taxon>
        <taxon>Bacteroidota</taxon>
        <taxon>Flavobacteriia</taxon>
        <taxon>Flavobacteriales</taxon>
        <taxon>Flavobacteriaceae</taxon>
    </lineage>
</organism>
<dbReference type="EMBL" id="JACVXD010000001">
    <property type="protein sequence ID" value="MBD0823087.1"/>
    <property type="molecule type" value="Genomic_DNA"/>
</dbReference>
<keyword evidence="2" id="KW-1185">Reference proteome</keyword>
<comment type="caution">
    <text evidence="1">The sequence shown here is derived from an EMBL/GenBank/DDBJ whole genome shotgun (WGS) entry which is preliminary data.</text>
</comment>
<dbReference type="Proteomes" id="UP000621516">
    <property type="component" value="Unassembled WGS sequence"/>
</dbReference>
<gene>
    <name evidence="1" type="ORF">ICJ85_03550</name>
</gene>
<name>A0A8J6PS70_9FLAO</name>
<protein>
    <submittedName>
        <fullName evidence="1">Uncharacterized protein</fullName>
    </submittedName>
</protein>
<proteinExistence type="predicted"/>
<dbReference type="RefSeq" id="WP_188222386.1">
    <property type="nucleotide sequence ID" value="NZ_JACVXD010000001.1"/>
</dbReference>
<dbReference type="AlphaFoldDB" id="A0A8J6PS70"/>
<evidence type="ECO:0000313" key="2">
    <source>
        <dbReference type="Proteomes" id="UP000621516"/>
    </source>
</evidence>
<reference evidence="1 2" key="1">
    <citation type="journal article" date="2018" name="J. Microbiol.">
        <title>Aestuariibaculum marinum sp. nov., a marine bacterium isolated from seawater in South Korea.</title>
        <authorList>
            <person name="Choi J."/>
            <person name="Lee D."/>
            <person name="Jang J.H."/>
            <person name="Cha S."/>
            <person name="Seo T."/>
        </authorList>
    </citation>
    <scope>NUCLEOTIDE SEQUENCE [LARGE SCALE GENOMIC DNA]</scope>
    <source>
        <strain evidence="1 2">IP7</strain>
    </source>
</reference>
<accession>A0A8J6PS70</accession>